<feature type="chain" id="PRO_5022919046" evidence="2">
    <location>
        <begin position="23"/>
        <end position="194"/>
    </location>
</feature>
<dbReference type="RefSeq" id="WP_075082707.1">
    <property type="nucleotide sequence ID" value="NZ_CP042912.1"/>
</dbReference>
<dbReference type="KEGG" id="mff:MFFC18_49650"/>
<reference evidence="3 4" key="1">
    <citation type="submission" date="2019-08" db="EMBL/GenBank/DDBJ databases">
        <title>Deep-cultivation of Planctomycetes and their phenomic and genomic characterization uncovers novel biology.</title>
        <authorList>
            <person name="Wiegand S."/>
            <person name="Jogler M."/>
            <person name="Boedeker C."/>
            <person name="Pinto D."/>
            <person name="Vollmers J."/>
            <person name="Rivas-Marin E."/>
            <person name="Kohn T."/>
            <person name="Peeters S.H."/>
            <person name="Heuer A."/>
            <person name="Rast P."/>
            <person name="Oberbeckmann S."/>
            <person name="Bunk B."/>
            <person name="Jeske O."/>
            <person name="Meyerdierks A."/>
            <person name="Storesund J.E."/>
            <person name="Kallscheuer N."/>
            <person name="Luecker S."/>
            <person name="Lage O.M."/>
            <person name="Pohl T."/>
            <person name="Merkel B.J."/>
            <person name="Hornburger P."/>
            <person name="Mueller R.-W."/>
            <person name="Bruemmer F."/>
            <person name="Labrenz M."/>
            <person name="Spormann A.M."/>
            <person name="Op den Camp H."/>
            <person name="Overmann J."/>
            <person name="Amann R."/>
            <person name="Jetten M.S.M."/>
            <person name="Mascher T."/>
            <person name="Medema M.H."/>
            <person name="Devos D.P."/>
            <person name="Kaster A.-K."/>
            <person name="Ovreas L."/>
            <person name="Rohde M."/>
            <person name="Galperin M.Y."/>
            <person name="Jogler C."/>
        </authorList>
    </citation>
    <scope>NUCLEOTIDE SEQUENCE [LARGE SCALE GENOMIC DNA]</scope>
    <source>
        <strain evidence="3 4">FC18</strain>
    </source>
</reference>
<accession>A0A5B9PJZ1</accession>
<dbReference type="AlphaFoldDB" id="A0A5B9PJZ1"/>
<name>A0A5B9PJZ1_9BACT</name>
<proteinExistence type="predicted"/>
<dbReference type="STRING" id="980251.GCA_001642875_04900"/>
<keyword evidence="4" id="KW-1185">Reference proteome</keyword>
<evidence type="ECO:0000256" key="1">
    <source>
        <dbReference type="SAM" id="MobiDB-lite"/>
    </source>
</evidence>
<dbReference type="EMBL" id="CP042912">
    <property type="protein sequence ID" value="QEG25042.1"/>
    <property type="molecule type" value="Genomic_DNA"/>
</dbReference>
<sequence precursor="true">MNPSKFAFSCLLAFCLTMPLFGQNQTSPDKKTETQKVKFDLKKRRIEQLYAFMDENHPELKQLLLTLEDKKKWQYKQAMMGLDRAVKKLENIKQRSPKRYEMGLKQWNIESRITMAAAQVKLKDNEKNRDKLKSLVTQLVDFHLERMKSDKEQVISRLKQLEKRIADAESNREEAIEKRVKSATRRSKKAKKSQ</sequence>
<dbReference type="Proteomes" id="UP000322214">
    <property type="component" value="Chromosome"/>
</dbReference>
<feature type="signal peptide" evidence="2">
    <location>
        <begin position="1"/>
        <end position="22"/>
    </location>
</feature>
<evidence type="ECO:0000313" key="3">
    <source>
        <dbReference type="EMBL" id="QEG25042.1"/>
    </source>
</evidence>
<organism evidence="3 4">
    <name type="scientific">Mariniblastus fucicola</name>
    <dbReference type="NCBI Taxonomy" id="980251"/>
    <lineage>
        <taxon>Bacteria</taxon>
        <taxon>Pseudomonadati</taxon>
        <taxon>Planctomycetota</taxon>
        <taxon>Planctomycetia</taxon>
        <taxon>Pirellulales</taxon>
        <taxon>Pirellulaceae</taxon>
        <taxon>Mariniblastus</taxon>
    </lineage>
</organism>
<evidence type="ECO:0000313" key="4">
    <source>
        <dbReference type="Proteomes" id="UP000322214"/>
    </source>
</evidence>
<feature type="compositionally biased region" description="Basic residues" evidence="1">
    <location>
        <begin position="181"/>
        <end position="194"/>
    </location>
</feature>
<feature type="region of interest" description="Disordered" evidence="1">
    <location>
        <begin position="167"/>
        <end position="194"/>
    </location>
</feature>
<keyword evidence="2" id="KW-0732">Signal</keyword>
<protein>
    <submittedName>
        <fullName evidence="3">Uncharacterized protein</fullName>
    </submittedName>
</protein>
<evidence type="ECO:0000256" key="2">
    <source>
        <dbReference type="SAM" id="SignalP"/>
    </source>
</evidence>
<feature type="compositionally biased region" description="Basic and acidic residues" evidence="1">
    <location>
        <begin position="167"/>
        <end position="180"/>
    </location>
</feature>
<gene>
    <name evidence="3" type="ORF">MFFC18_49650</name>
</gene>